<evidence type="ECO:0000313" key="1">
    <source>
        <dbReference type="EMBL" id="MBB5211053.1"/>
    </source>
</evidence>
<comment type="caution">
    <text evidence="1">The sequence shown here is derived from an EMBL/GenBank/DDBJ whole genome shotgun (WGS) entry which is preliminary data.</text>
</comment>
<name>A0AA89PIG0_9GAMM</name>
<proteinExistence type="predicted"/>
<reference evidence="1 2" key="1">
    <citation type="submission" date="2020-08" db="EMBL/GenBank/DDBJ databases">
        <title>Genomic Encyclopedia of Type Strains, Phase IV (KMG-IV): sequencing the most valuable type-strain genomes for metagenomic binning, comparative biology and taxonomic classification.</title>
        <authorList>
            <person name="Goeker M."/>
        </authorList>
    </citation>
    <scope>NUCLEOTIDE SEQUENCE [LARGE SCALE GENOMIC DNA]</scope>
    <source>
        <strain evidence="1 2">DSM 11525</strain>
    </source>
</reference>
<protein>
    <submittedName>
        <fullName evidence="1">Uncharacterized protein</fullName>
    </submittedName>
</protein>
<organism evidence="1 2">
    <name type="scientific">Microbulbifer hydrolyticus</name>
    <dbReference type="NCBI Taxonomy" id="48074"/>
    <lineage>
        <taxon>Bacteria</taxon>
        <taxon>Pseudomonadati</taxon>
        <taxon>Pseudomonadota</taxon>
        <taxon>Gammaproteobacteria</taxon>
        <taxon>Cellvibrionales</taxon>
        <taxon>Microbulbiferaceae</taxon>
        <taxon>Microbulbifer</taxon>
    </lineage>
</organism>
<dbReference type="AlphaFoldDB" id="A0AA89PIG0"/>
<dbReference type="EMBL" id="JACHHR010000002">
    <property type="protein sequence ID" value="MBB5211053.1"/>
    <property type="molecule type" value="Genomic_DNA"/>
</dbReference>
<accession>A0AA89PIG0</accession>
<dbReference type="Proteomes" id="UP000563601">
    <property type="component" value="Unassembled WGS sequence"/>
</dbReference>
<sequence length="168" mass="17147">MPKVNFLWAEIQPHQTEPPRVSRRPISLSQAACGRTVGGNAAANGLVGGGIGATSTVANNLINGESWNKDILKGALVGVGAGAGGSIVGDGFELLRVAAVNRAVSSATSADRVMAQHLADTTRPALPPTQPAMVGIADTLLSNFISGAGSRAQNCSDYDTQLRKPGCQ</sequence>
<evidence type="ECO:0000313" key="2">
    <source>
        <dbReference type="Proteomes" id="UP000563601"/>
    </source>
</evidence>
<gene>
    <name evidence="1" type="ORF">HNQ53_001271</name>
</gene>